<dbReference type="Proteomes" id="UP001241603">
    <property type="component" value="Unassembled WGS sequence"/>
</dbReference>
<gene>
    <name evidence="8" type="ORF">QO014_002539</name>
</gene>
<evidence type="ECO:0000256" key="1">
    <source>
        <dbReference type="ARBA" id="ARBA00001962"/>
    </source>
</evidence>
<comment type="cofactor">
    <cofactor evidence="1">
        <name>Fe cation</name>
        <dbReference type="ChEBI" id="CHEBI:24875"/>
    </cofactor>
</comment>
<comment type="caution">
    <text evidence="8">The sequence shown here is derived from an EMBL/GenBank/DDBJ whole genome shotgun (WGS) entry which is preliminary data.</text>
</comment>
<dbReference type="SUPFAM" id="SSF55961">
    <property type="entry name" value="Bet v1-like"/>
    <property type="match status" value="1"/>
</dbReference>
<accession>A0ABU0H805</accession>
<keyword evidence="6" id="KW-0411">Iron-sulfur</keyword>
<dbReference type="InterPro" id="IPR036922">
    <property type="entry name" value="Rieske_2Fe-2S_sf"/>
</dbReference>
<name>A0ABU0H805_9HYPH</name>
<dbReference type="Gene3D" id="3.90.380.10">
    <property type="entry name" value="Naphthalene 1,2-dioxygenase Alpha Subunit, Chain A, domain 1"/>
    <property type="match status" value="2"/>
</dbReference>
<dbReference type="InterPro" id="IPR017941">
    <property type="entry name" value="Rieske_2Fe-2S"/>
</dbReference>
<dbReference type="InterPro" id="IPR001663">
    <property type="entry name" value="Rng_hydr_dOase-A"/>
</dbReference>
<keyword evidence="4" id="KW-0560">Oxidoreductase</keyword>
<reference evidence="8 9" key="1">
    <citation type="submission" date="2023-07" db="EMBL/GenBank/DDBJ databases">
        <title>Genomic Encyclopedia of Type Strains, Phase IV (KMG-IV): sequencing the most valuable type-strain genomes for metagenomic binning, comparative biology and taxonomic classification.</title>
        <authorList>
            <person name="Goeker M."/>
        </authorList>
    </citation>
    <scope>NUCLEOTIDE SEQUENCE [LARGE SCALE GENOMIC DNA]</scope>
    <source>
        <strain evidence="8 9">B6-8</strain>
    </source>
</reference>
<dbReference type="Pfam" id="PF00848">
    <property type="entry name" value="Ring_hydroxyl_A"/>
    <property type="match status" value="1"/>
</dbReference>
<evidence type="ECO:0000256" key="3">
    <source>
        <dbReference type="ARBA" id="ARBA00022723"/>
    </source>
</evidence>
<dbReference type="Gene3D" id="2.102.10.10">
    <property type="entry name" value="Rieske [2Fe-2S] iron-sulphur domain"/>
    <property type="match status" value="1"/>
</dbReference>
<sequence>MNPRVNPVLGESEAVEVEGITQAVLAGSNQDLAHSETLPPSSYTSEAFFDAEVEKIFRTDWIAVGHVAQIPNVGDYVTIDILDELLVIVRGADRIRVMSRVCLHRWAPVASGEGNTKLFSCPFHRWAYGLDGQLKAAPHMEQADGFEPKDCKLPEVRSEIWHGTIYINLSGDADPLKERLADLDATFARYDMDKLVLAFSYKYECNFNWKIAVETFMECYHHIGAHSKTAEPHAPGRFSFGGDGGKGWTVCYAPWRPDLPIEERHKTGLPEFEGLSEEVLRNGGLYVIYPLTLFNTNSDRIHWTTIIPVSVNKCIWFRQVLVKPEALELPNYPEIIENIRETGMAIFMEDIEVNDMQQIGAKSSLATVGRLSHLEKTVWQFANYVRGRMRD</sequence>
<dbReference type="PANTHER" id="PTHR43756">
    <property type="entry name" value="CHOLINE MONOOXYGENASE, CHLOROPLASTIC"/>
    <property type="match status" value="1"/>
</dbReference>
<evidence type="ECO:0000259" key="7">
    <source>
        <dbReference type="PROSITE" id="PS51296"/>
    </source>
</evidence>
<dbReference type="Pfam" id="PF00355">
    <property type="entry name" value="Rieske"/>
    <property type="match status" value="1"/>
</dbReference>
<evidence type="ECO:0000256" key="4">
    <source>
        <dbReference type="ARBA" id="ARBA00023002"/>
    </source>
</evidence>
<dbReference type="InterPro" id="IPR015879">
    <property type="entry name" value="Ring_hydroxy_dOase_asu_C_dom"/>
</dbReference>
<dbReference type="EMBL" id="JAUSVO010000003">
    <property type="protein sequence ID" value="MDQ0438147.1"/>
    <property type="molecule type" value="Genomic_DNA"/>
</dbReference>
<feature type="domain" description="Rieske" evidence="7">
    <location>
        <begin position="61"/>
        <end position="167"/>
    </location>
</feature>
<keyword evidence="3" id="KW-0479">Metal-binding</keyword>
<dbReference type="PROSITE" id="PS51296">
    <property type="entry name" value="RIESKE"/>
    <property type="match status" value="1"/>
</dbReference>
<proteinExistence type="predicted"/>
<dbReference type="PANTHER" id="PTHR43756:SF5">
    <property type="entry name" value="CHOLINE MONOOXYGENASE, CHLOROPLASTIC"/>
    <property type="match status" value="1"/>
</dbReference>
<keyword evidence="2" id="KW-0001">2Fe-2S</keyword>
<keyword evidence="5" id="KW-0408">Iron</keyword>
<evidence type="ECO:0000313" key="8">
    <source>
        <dbReference type="EMBL" id="MDQ0438147.1"/>
    </source>
</evidence>
<dbReference type="RefSeq" id="WP_266349054.1">
    <property type="nucleotide sequence ID" value="NZ_JAPKNG010000003.1"/>
</dbReference>
<dbReference type="PRINTS" id="PR00090">
    <property type="entry name" value="RNGDIOXGNASE"/>
</dbReference>
<evidence type="ECO:0000256" key="2">
    <source>
        <dbReference type="ARBA" id="ARBA00022714"/>
    </source>
</evidence>
<dbReference type="CDD" id="cd03469">
    <property type="entry name" value="Rieske_RO_Alpha_N"/>
    <property type="match status" value="1"/>
</dbReference>
<dbReference type="SUPFAM" id="SSF50022">
    <property type="entry name" value="ISP domain"/>
    <property type="match status" value="1"/>
</dbReference>
<evidence type="ECO:0000313" key="9">
    <source>
        <dbReference type="Proteomes" id="UP001241603"/>
    </source>
</evidence>
<evidence type="ECO:0000256" key="6">
    <source>
        <dbReference type="ARBA" id="ARBA00023014"/>
    </source>
</evidence>
<keyword evidence="9" id="KW-1185">Reference proteome</keyword>
<protein>
    <submittedName>
        <fullName evidence="8">Phenylpropionate dioxygenase-like ring-hydroxylating dioxygenase large terminal subunit</fullName>
    </submittedName>
</protein>
<organism evidence="8 9">
    <name type="scientific">Kaistia dalseonensis</name>
    <dbReference type="NCBI Taxonomy" id="410840"/>
    <lineage>
        <taxon>Bacteria</taxon>
        <taxon>Pseudomonadati</taxon>
        <taxon>Pseudomonadota</taxon>
        <taxon>Alphaproteobacteria</taxon>
        <taxon>Hyphomicrobiales</taxon>
        <taxon>Kaistiaceae</taxon>
        <taxon>Kaistia</taxon>
    </lineage>
</organism>
<evidence type="ECO:0000256" key="5">
    <source>
        <dbReference type="ARBA" id="ARBA00023004"/>
    </source>
</evidence>